<evidence type="ECO:0000313" key="4">
    <source>
        <dbReference type="Proteomes" id="UP001221838"/>
    </source>
</evidence>
<dbReference type="InterPro" id="IPR045712">
    <property type="entry name" value="DUF6068"/>
</dbReference>
<organism evidence="3 4">
    <name type="scientific">Stigmatella ashevillensis</name>
    <dbReference type="NCBI Taxonomy" id="2995309"/>
    <lineage>
        <taxon>Bacteria</taxon>
        <taxon>Pseudomonadati</taxon>
        <taxon>Myxococcota</taxon>
        <taxon>Myxococcia</taxon>
        <taxon>Myxococcales</taxon>
        <taxon>Cystobacterineae</taxon>
        <taxon>Archangiaceae</taxon>
        <taxon>Stigmatella</taxon>
    </lineage>
</organism>
<feature type="region of interest" description="Disordered" evidence="1">
    <location>
        <begin position="22"/>
        <end position="61"/>
    </location>
</feature>
<dbReference type="RefSeq" id="WP_272140897.1">
    <property type="nucleotide sequence ID" value="NZ_JAQNDM010000002.1"/>
</dbReference>
<name>A0ABT5DBJ4_9BACT</name>
<evidence type="ECO:0000313" key="3">
    <source>
        <dbReference type="EMBL" id="MDC0710974.1"/>
    </source>
</evidence>
<reference evidence="3 4" key="1">
    <citation type="submission" date="2022-11" db="EMBL/GenBank/DDBJ databases">
        <title>Minimal conservation of predation-associated metabolite biosynthetic gene clusters underscores biosynthetic potential of Myxococcota including descriptions for ten novel species: Archangium lansinium sp. nov., Myxococcus landrumus sp. nov., Nannocystis bai.</title>
        <authorList>
            <person name="Ahearne A."/>
            <person name="Stevens C."/>
            <person name="Dowd S."/>
        </authorList>
    </citation>
    <scope>NUCLEOTIDE SEQUENCE [LARGE SCALE GENOMIC DNA]</scope>
    <source>
        <strain evidence="3 4">NCWAL01</strain>
    </source>
</reference>
<keyword evidence="2" id="KW-0732">Signal</keyword>
<feature type="compositionally biased region" description="Polar residues" evidence="1">
    <location>
        <begin position="316"/>
        <end position="331"/>
    </location>
</feature>
<feature type="chain" id="PRO_5047530742" evidence="2">
    <location>
        <begin position="21"/>
        <end position="400"/>
    </location>
</feature>
<evidence type="ECO:0000256" key="1">
    <source>
        <dbReference type="SAM" id="MobiDB-lite"/>
    </source>
</evidence>
<sequence length="400" mass="42667">MRLYTSFLAGSAAITLLTHCASTRSSSPGEPPTTPEVSEPAKPPTDPSTAPAPSPTPWGRARVGDRAVYGFSTNQSPGRLALPPRALAGRLRVEVTAVQAPWVWLTISFTDDAGKPLTNPWLARDLTLPVSMETSRPLDVPPQGTESLEQLSAAGQQWEAKRYIQDQRPVDGPLNNVLYAVQPGPLYLTRGLLSLSITLSGFGAAGGTQLTLLEVRQGATGGTSPAPSLERPLGPGTWFDFRANIGGNDSTQRTCFSAERGYLLQTDGPAPTQGAACPSFAEATVSPLEEWLVRLITGALATESWPPATSAIPTRGTRSLQGRTVPVSTTEVPESEGGVRRIRFETYAADPWDASLSGLAHEARFRQLTEGVDRVDAKGRRTPQDFTQLVGWGTWVGSAK</sequence>
<keyword evidence="4" id="KW-1185">Reference proteome</keyword>
<comment type="caution">
    <text evidence="3">The sequence shown here is derived from an EMBL/GenBank/DDBJ whole genome shotgun (WGS) entry which is preliminary data.</text>
</comment>
<evidence type="ECO:0000256" key="2">
    <source>
        <dbReference type="SAM" id="SignalP"/>
    </source>
</evidence>
<accession>A0ABT5DBJ4</accession>
<protein>
    <submittedName>
        <fullName evidence="3">DUF6068 family protein</fullName>
    </submittedName>
</protein>
<feature type="compositionally biased region" description="Pro residues" evidence="1">
    <location>
        <begin position="41"/>
        <end position="56"/>
    </location>
</feature>
<feature type="region of interest" description="Disordered" evidence="1">
    <location>
        <begin position="307"/>
        <end position="331"/>
    </location>
</feature>
<gene>
    <name evidence="3" type="ORF">POL68_21055</name>
</gene>
<dbReference type="Pfam" id="PF19544">
    <property type="entry name" value="DUF6068"/>
    <property type="match status" value="1"/>
</dbReference>
<proteinExistence type="predicted"/>
<dbReference type="EMBL" id="JAQNDM010000002">
    <property type="protein sequence ID" value="MDC0710974.1"/>
    <property type="molecule type" value="Genomic_DNA"/>
</dbReference>
<dbReference type="Proteomes" id="UP001221838">
    <property type="component" value="Unassembled WGS sequence"/>
</dbReference>
<feature type="signal peptide" evidence="2">
    <location>
        <begin position="1"/>
        <end position="20"/>
    </location>
</feature>